<evidence type="ECO:0000313" key="1">
    <source>
        <dbReference type="EMBL" id="BAO35109.1"/>
    </source>
</evidence>
<accession>A0AAT9E547</accession>
<dbReference type="EMBL" id="AP013063">
    <property type="protein sequence ID" value="BAO35109.1"/>
    <property type="molecule type" value="Genomic_DNA"/>
</dbReference>
<organism evidence="1">
    <name type="scientific">Serratia marcescens SM39</name>
    <dbReference type="NCBI Taxonomy" id="1334564"/>
    <lineage>
        <taxon>Bacteria</taxon>
        <taxon>Pseudomonadati</taxon>
        <taxon>Pseudomonadota</taxon>
        <taxon>Gammaproteobacteria</taxon>
        <taxon>Enterobacterales</taxon>
        <taxon>Yersiniaceae</taxon>
        <taxon>Serratia</taxon>
    </lineage>
</organism>
<dbReference type="AlphaFoldDB" id="A0AAT9E547"/>
<dbReference type="SUPFAM" id="SSF160472">
    <property type="entry name" value="NMB0513-like"/>
    <property type="match status" value="1"/>
</dbReference>
<evidence type="ECO:0008006" key="2">
    <source>
        <dbReference type="Google" id="ProtNLM"/>
    </source>
</evidence>
<gene>
    <name evidence="1" type="ORF">SM39_3141</name>
</gene>
<dbReference type="InterPro" id="IPR007670">
    <property type="entry name" value="DUF596"/>
</dbReference>
<protein>
    <recommendedName>
        <fullName evidence="2">DUF596 domain-containing protein</fullName>
    </recommendedName>
</protein>
<dbReference type="Gene3D" id="1.10.3510.10">
    <property type="entry name" value="NMB0513-like"/>
    <property type="match status" value="1"/>
</dbReference>
<dbReference type="Pfam" id="PF04591">
    <property type="entry name" value="DUF596"/>
    <property type="match status" value="1"/>
</dbReference>
<proteinExistence type="predicted"/>
<name>A0AAT9E547_SERMA</name>
<dbReference type="KEGG" id="smar:SM39_3141"/>
<reference evidence="1" key="1">
    <citation type="journal article" date="2014" name="Genome Biol. Evol.">
        <title>Genome evolution and plasticity of Serratia marcescens, an important multidrug-resistant nosocomial pathogen.</title>
        <authorList>
            <person name="Iguchi A."/>
            <person name="Nagaya Y."/>
            <person name="Pradel E."/>
            <person name="Ooka T."/>
            <person name="Ogura Y."/>
            <person name="Katsura K."/>
            <person name="Kurokawa K."/>
            <person name="Oshima K."/>
            <person name="Hattori M."/>
            <person name="Parkhill J."/>
            <person name="Sebaihia M."/>
            <person name="Coulthurst S.J."/>
            <person name="Gotoh N."/>
            <person name="Thomson N.R."/>
            <person name="Ewbank J.J."/>
            <person name="Hayashi T."/>
        </authorList>
    </citation>
    <scope>NUCLEOTIDE SEQUENCE</scope>
    <source>
        <strain evidence="1">SM39</strain>
    </source>
</reference>
<sequence length="124" mass="14304">MIYMLTIEQYENRKEALVGASMVTIWENIHPDSLSGKICLSFCEEKELFLWFIEHLMNEGIVKLGNGGEFLKGTVKEQLDKLRASFPNTPEEMEYGAFNGYWFLSDACPAGLVWIHENGYQDWT</sequence>
<dbReference type="InterPro" id="IPR023138">
    <property type="entry name" value="NMB0513-like_sf"/>
</dbReference>